<sequence length="133" mass="15081">MFIVLNSNATQSTSLVESEEKAAYVAHAHVNITCGTALGLRSSKSCVRDRMRIWRFMKEVHEEERQVSRPLAEHCTWIAETVSPSTREDSSSRCHLMTKKKNNSIGIQFSRLESTVGYGFNDPRAGRAHRRIT</sequence>
<protein>
    <submittedName>
        <fullName evidence="1">Uncharacterized protein</fullName>
    </submittedName>
</protein>
<dbReference type="EMBL" id="BGZK01000580">
    <property type="protein sequence ID" value="GBP51387.1"/>
    <property type="molecule type" value="Genomic_DNA"/>
</dbReference>
<organism evidence="1 2">
    <name type="scientific">Eumeta variegata</name>
    <name type="common">Bagworm moth</name>
    <name type="synonym">Eumeta japonica</name>
    <dbReference type="NCBI Taxonomy" id="151549"/>
    <lineage>
        <taxon>Eukaryota</taxon>
        <taxon>Metazoa</taxon>
        <taxon>Ecdysozoa</taxon>
        <taxon>Arthropoda</taxon>
        <taxon>Hexapoda</taxon>
        <taxon>Insecta</taxon>
        <taxon>Pterygota</taxon>
        <taxon>Neoptera</taxon>
        <taxon>Endopterygota</taxon>
        <taxon>Lepidoptera</taxon>
        <taxon>Glossata</taxon>
        <taxon>Ditrysia</taxon>
        <taxon>Tineoidea</taxon>
        <taxon>Psychidae</taxon>
        <taxon>Oiketicinae</taxon>
        <taxon>Eumeta</taxon>
    </lineage>
</organism>
<gene>
    <name evidence="1" type="ORF">EVAR_38781_1</name>
</gene>
<comment type="caution">
    <text evidence="1">The sequence shown here is derived from an EMBL/GenBank/DDBJ whole genome shotgun (WGS) entry which is preliminary data.</text>
</comment>
<reference evidence="1 2" key="1">
    <citation type="journal article" date="2019" name="Commun. Biol.">
        <title>The bagworm genome reveals a unique fibroin gene that provides high tensile strength.</title>
        <authorList>
            <person name="Kono N."/>
            <person name="Nakamura H."/>
            <person name="Ohtoshi R."/>
            <person name="Tomita M."/>
            <person name="Numata K."/>
            <person name="Arakawa K."/>
        </authorList>
    </citation>
    <scope>NUCLEOTIDE SEQUENCE [LARGE SCALE GENOMIC DNA]</scope>
</reference>
<keyword evidence="2" id="KW-1185">Reference proteome</keyword>
<proteinExistence type="predicted"/>
<dbReference type="Proteomes" id="UP000299102">
    <property type="component" value="Unassembled WGS sequence"/>
</dbReference>
<dbReference type="AlphaFoldDB" id="A0A4C1WMP2"/>
<name>A0A4C1WMP2_EUMVA</name>
<evidence type="ECO:0000313" key="1">
    <source>
        <dbReference type="EMBL" id="GBP51387.1"/>
    </source>
</evidence>
<accession>A0A4C1WMP2</accession>
<evidence type="ECO:0000313" key="2">
    <source>
        <dbReference type="Proteomes" id="UP000299102"/>
    </source>
</evidence>